<keyword evidence="1" id="KW-1133">Transmembrane helix</keyword>
<dbReference type="EMBL" id="RDQH01000339">
    <property type="protein sequence ID" value="RXH78803.1"/>
    <property type="molecule type" value="Genomic_DNA"/>
</dbReference>
<dbReference type="Proteomes" id="UP000290289">
    <property type="component" value="Chromosome 13"/>
</dbReference>
<organism evidence="2 3">
    <name type="scientific">Malus domestica</name>
    <name type="common">Apple</name>
    <name type="synonym">Pyrus malus</name>
    <dbReference type="NCBI Taxonomy" id="3750"/>
    <lineage>
        <taxon>Eukaryota</taxon>
        <taxon>Viridiplantae</taxon>
        <taxon>Streptophyta</taxon>
        <taxon>Embryophyta</taxon>
        <taxon>Tracheophyta</taxon>
        <taxon>Spermatophyta</taxon>
        <taxon>Magnoliopsida</taxon>
        <taxon>eudicotyledons</taxon>
        <taxon>Gunneridae</taxon>
        <taxon>Pentapetalae</taxon>
        <taxon>rosids</taxon>
        <taxon>fabids</taxon>
        <taxon>Rosales</taxon>
        <taxon>Rosaceae</taxon>
        <taxon>Amygdaloideae</taxon>
        <taxon>Maleae</taxon>
        <taxon>Malus</taxon>
    </lineage>
</organism>
<evidence type="ECO:0000313" key="2">
    <source>
        <dbReference type="EMBL" id="RXH78803.1"/>
    </source>
</evidence>
<dbReference type="AlphaFoldDB" id="A0A498ICE0"/>
<evidence type="ECO:0000256" key="1">
    <source>
        <dbReference type="SAM" id="Phobius"/>
    </source>
</evidence>
<gene>
    <name evidence="2" type="ORF">DVH24_002321</name>
</gene>
<evidence type="ECO:0000313" key="3">
    <source>
        <dbReference type="Proteomes" id="UP000290289"/>
    </source>
</evidence>
<accession>A0A498ICE0</accession>
<keyword evidence="1" id="KW-0812">Transmembrane</keyword>
<keyword evidence="1" id="KW-0472">Membrane</keyword>
<reference evidence="2 3" key="1">
    <citation type="submission" date="2018-10" db="EMBL/GenBank/DDBJ databases">
        <title>A high-quality apple genome assembly.</title>
        <authorList>
            <person name="Hu J."/>
        </authorList>
    </citation>
    <scope>NUCLEOTIDE SEQUENCE [LARGE SCALE GENOMIC DNA]</scope>
    <source>
        <strain evidence="3">cv. HFTH1</strain>
        <tissue evidence="2">Young leaf</tissue>
    </source>
</reference>
<name>A0A498ICE0_MALDO</name>
<proteinExistence type="predicted"/>
<keyword evidence="3" id="KW-1185">Reference proteome</keyword>
<protein>
    <submittedName>
        <fullName evidence="2">Uncharacterized protein</fullName>
    </submittedName>
</protein>
<sequence>MISYIRYMLSPERLSTYCLLLWSTAGHAASGTGLQCFINFYGSIDSIHMINSHGFHAILVEFIIILFDFVAAISSYKQVEGLQDINQSIEILGRLLSAVPGWSEKMFRYFIVLNF</sequence>
<feature type="transmembrane region" description="Helical" evidence="1">
    <location>
        <begin position="57"/>
        <end position="76"/>
    </location>
</feature>
<comment type="caution">
    <text evidence="2">The sequence shown here is derived from an EMBL/GenBank/DDBJ whole genome shotgun (WGS) entry which is preliminary data.</text>
</comment>